<keyword evidence="8" id="KW-0812">Transmembrane</keyword>
<feature type="active site" description="Nucleophile" evidence="3">
    <location>
        <position position="94"/>
    </location>
</feature>
<evidence type="ECO:0000256" key="4">
    <source>
        <dbReference type="PIRSR" id="PIRSR603469-2"/>
    </source>
</evidence>
<name>A0A1I1E2Z0_9LACO</name>
<evidence type="ECO:0000256" key="7">
    <source>
        <dbReference type="RuleBase" id="RU361220"/>
    </source>
</evidence>
<evidence type="ECO:0000256" key="6">
    <source>
        <dbReference type="PIRSR" id="PIRSR603469-4"/>
    </source>
</evidence>
<keyword evidence="8" id="KW-1133">Transmembrane helix</keyword>
<protein>
    <submittedName>
        <fullName evidence="9">Levansucrase</fullName>
    </submittedName>
</protein>
<accession>A0A1I1E2Z0</accession>
<proteinExistence type="inferred from homology"/>
<evidence type="ECO:0000256" key="1">
    <source>
        <dbReference type="ARBA" id="ARBA00006775"/>
    </source>
</evidence>
<evidence type="ECO:0000256" key="3">
    <source>
        <dbReference type="PIRSR" id="PIRSR603469-1"/>
    </source>
</evidence>
<dbReference type="InterPro" id="IPR003469">
    <property type="entry name" value="Glyco_hydro_68"/>
</dbReference>
<feature type="binding site" evidence="4">
    <location>
        <position position="93"/>
    </location>
    <ligand>
        <name>substrate</name>
    </ligand>
</feature>
<comment type="similarity">
    <text evidence="1 7">Belongs to the glycosyl hydrolase 68 family.</text>
</comment>
<feature type="binding site" evidence="5">
    <location>
        <position position="294"/>
    </location>
    <ligand>
        <name>Ca(2+)</name>
        <dbReference type="ChEBI" id="CHEBI:29108"/>
        <label>1</label>
    </ligand>
</feature>
<evidence type="ECO:0000256" key="8">
    <source>
        <dbReference type="SAM" id="Phobius"/>
    </source>
</evidence>
<feature type="binding site" evidence="5">
    <location>
        <position position="363"/>
    </location>
    <ligand>
        <name>Ca(2+)</name>
        <dbReference type="ChEBI" id="CHEBI:29108"/>
        <label>1</label>
    </ligand>
</feature>
<dbReference type="Pfam" id="PF02435">
    <property type="entry name" value="Glyco_hydro_68"/>
    <property type="match status" value="1"/>
</dbReference>
<keyword evidence="8" id="KW-0472">Membrane</keyword>
<feature type="binding site" evidence="4">
    <location>
        <position position="179"/>
    </location>
    <ligand>
        <name>substrate</name>
    </ligand>
</feature>
<feature type="binding site" evidence="5">
    <location>
        <position position="334"/>
    </location>
    <ligand>
        <name>Ca(2+)</name>
        <dbReference type="ChEBI" id="CHEBI:29108"/>
        <label>1</label>
    </ligand>
</feature>
<dbReference type="GO" id="GO:0009758">
    <property type="term" value="P:carbohydrate utilization"/>
    <property type="evidence" value="ECO:0007669"/>
    <property type="project" value="InterPro"/>
</dbReference>
<organism evidence="9 10">
    <name type="scientific">Fructobacillus durionis</name>
    <dbReference type="NCBI Taxonomy" id="283737"/>
    <lineage>
        <taxon>Bacteria</taxon>
        <taxon>Bacillati</taxon>
        <taxon>Bacillota</taxon>
        <taxon>Bacilli</taxon>
        <taxon>Lactobacillales</taxon>
        <taxon>Lactobacillaceae</taxon>
        <taxon>Fructobacillus</taxon>
    </lineage>
</organism>
<feature type="binding site" evidence="4">
    <location>
        <begin position="268"/>
        <end position="269"/>
    </location>
    <ligand>
        <name>substrate</name>
    </ligand>
</feature>
<gene>
    <name evidence="9" type="ORF">SAMN05660453_0271</name>
</gene>
<evidence type="ECO:0000313" key="9">
    <source>
        <dbReference type="EMBL" id="SFB81585.1"/>
    </source>
</evidence>
<reference evidence="9 10" key="1">
    <citation type="submission" date="2016-10" db="EMBL/GenBank/DDBJ databases">
        <authorList>
            <person name="de Groot N.N."/>
        </authorList>
    </citation>
    <scope>NUCLEOTIDE SEQUENCE [LARGE SCALE GENOMIC DNA]</scope>
    <source>
        <strain evidence="9 10">DSM 19113</strain>
    </source>
</reference>
<evidence type="ECO:0000256" key="2">
    <source>
        <dbReference type="ARBA" id="ARBA00022837"/>
    </source>
</evidence>
<feature type="transmembrane region" description="Helical" evidence="8">
    <location>
        <begin position="12"/>
        <end position="30"/>
    </location>
</feature>
<feature type="active site" description="Proton donor/acceptor" evidence="3">
    <location>
        <position position="366"/>
    </location>
</feature>
<dbReference type="Proteomes" id="UP000199376">
    <property type="component" value="Unassembled WGS sequence"/>
</dbReference>
<comment type="cofactor">
    <cofactor evidence="5">
        <name>Ca(2+)</name>
        <dbReference type="ChEBI" id="CHEBI:29108"/>
    </cofactor>
</comment>
<evidence type="ECO:0000256" key="5">
    <source>
        <dbReference type="PIRSR" id="PIRSR603469-3"/>
    </source>
</evidence>
<dbReference type="Gene3D" id="2.115.10.20">
    <property type="entry name" value="Glycosyl hydrolase domain, family 43"/>
    <property type="match status" value="1"/>
</dbReference>
<feature type="site" description="Transition state stabilizer" evidence="6">
    <location>
        <position position="269"/>
    </location>
</feature>
<sequence>MKQERCLMKSGIHIGLVAIALITLGSVATYKYQHKSEGETTHYTRADLLSLSSQVKEKKYQAPQVTNTALMKDVPSGKVWDAATNKEEDVLVWDSWPVTDKDGNVADYHGYHIVIGLTAKGARQDSSGVKLGMYIQKASVKDDDISSWQYIGDVFNTFGEGRDKSKKDKYLDQIVSEWSGSTVQLNKNDNTLRVFYTNKVGKEGQAQALTTAKIQVDPKDGQNWSSGLSINHAKASDHKTVFVGDGKYYQTVDQIEKKNGVTDSFAMRDPHIVVDGDKYYLTFEGNTGTKANYQGNNNFNNQAYYGSDSLFKSEVERLKANKQSEEYARAYLSNSALGKLELNKDFTVKKVMKPMVTSNATHDMFERPNLVKYKGRWYLFTSVWGIYLASSDPALKSQTFMLGWVSDGGINGTYRPLNGNALVLASDIPLDKKNMMYSYLAIPSNKKNKSEFIVTAFQGSRTFAPSMKIEVHGDKTSVNNNILLNQGAVVDSGKYYKTTAQNIK</sequence>
<keyword evidence="5" id="KW-0479">Metal-binding</keyword>
<evidence type="ECO:0000313" key="10">
    <source>
        <dbReference type="Proteomes" id="UP000199376"/>
    </source>
</evidence>
<dbReference type="InterPro" id="IPR023296">
    <property type="entry name" value="Glyco_hydro_beta-prop_sf"/>
</dbReference>
<dbReference type="EMBL" id="FOLI01000001">
    <property type="protein sequence ID" value="SFB81585.1"/>
    <property type="molecule type" value="Genomic_DNA"/>
</dbReference>
<dbReference type="GO" id="GO:0050053">
    <property type="term" value="F:levansucrase activity"/>
    <property type="evidence" value="ECO:0007669"/>
    <property type="project" value="InterPro"/>
</dbReference>
<feature type="binding site" evidence="5">
    <location>
        <position position="263"/>
    </location>
    <ligand>
        <name>Ca(2+)</name>
        <dbReference type="ChEBI" id="CHEBI:29108"/>
        <label>1</label>
    </ligand>
</feature>
<keyword evidence="10" id="KW-1185">Reference proteome</keyword>
<keyword evidence="2 5" id="KW-0106">Calcium</keyword>
<dbReference type="STRING" id="283737.SAMN05660453_0271"/>
<dbReference type="SUPFAM" id="SSF75005">
    <property type="entry name" value="Arabinanase/levansucrase/invertase"/>
    <property type="match status" value="1"/>
</dbReference>
<dbReference type="GO" id="GO:0046872">
    <property type="term" value="F:metal ion binding"/>
    <property type="evidence" value="ECO:0007669"/>
    <property type="project" value="UniProtKB-KW"/>
</dbReference>
<dbReference type="AlphaFoldDB" id="A0A1I1E2Z0"/>